<protein>
    <submittedName>
        <fullName evidence="3">Aspartyl protease</fullName>
    </submittedName>
</protein>
<keyword evidence="4" id="KW-1185">Reference proteome</keyword>
<reference evidence="3 4" key="1">
    <citation type="submission" date="2018-09" db="EMBL/GenBank/DDBJ databases">
        <title>Genomic Encyclopedia of Archaeal and Bacterial Type Strains, Phase II (KMG-II): from individual species to whole genera.</title>
        <authorList>
            <person name="Goeker M."/>
        </authorList>
    </citation>
    <scope>NUCLEOTIDE SEQUENCE [LARGE SCALE GENOMIC DNA]</scope>
    <source>
        <strain evidence="3 4">DSM 27148</strain>
    </source>
</reference>
<dbReference type="Gene3D" id="3.55.50.30">
    <property type="match status" value="1"/>
</dbReference>
<dbReference type="GO" id="GO:0008233">
    <property type="term" value="F:peptidase activity"/>
    <property type="evidence" value="ECO:0007669"/>
    <property type="project" value="UniProtKB-KW"/>
</dbReference>
<dbReference type="PROSITE" id="PS50106">
    <property type="entry name" value="PDZ"/>
    <property type="match status" value="1"/>
</dbReference>
<dbReference type="Gene3D" id="2.30.42.10">
    <property type="match status" value="1"/>
</dbReference>
<evidence type="ECO:0000313" key="3">
    <source>
        <dbReference type="EMBL" id="RKD92227.1"/>
    </source>
</evidence>
<evidence type="ECO:0000256" key="1">
    <source>
        <dbReference type="SAM" id="SignalP"/>
    </source>
</evidence>
<dbReference type="AlphaFoldDB" id="A0A419W9T9"/>
<dbReference type="InterPro" id="IPR001478">
    <property type="entry name" value="PDZ"/>
</dbReference>
<dbReference type="SMART" id="SM00228">
    <property type="entry name" value="PDZ"/>
    <property type="match status" value="1"/>
</dbReference>
<accession>A0A419W9T9</accession>
<feature type="signal peptide" evidence="1">
    <location>
        <begin position="1"/>
        <end position="28"/>
    </location>
</feature>
<evidence type="ECO:0000259" key="2">
    <source>
        <dbReference type="PROSITE" id="PS50106"/>
    </source>
</evidence>
<dbReference type="GO" id="GO:0006508">
    <property type="term" value="P:proteolysis"/>
    <property type="evidence" value="ECO:0007669"/>
    <property type="project" value="UniProtKB-KW"/>
</dbReference>
<dbReference type="InterPro" id="IPR036034">
    <property type="entry name" value="PDZ_sf"/>
</dbReference>
<dbReference type="InterPro" id="IPR041489">
    <property type="entry name" value="PDZ_6"/>
</dbReference>
<keyword evidence="3" id="KW-0645">Protease</keyword>
<organism evidence="3 4">
    <name type="scientific">Mangrovibacterium diazotrophicum</name>
    <dbReference type="NCBI Taxonomy" id="1261403"/>
    <lineage>
        <taxon>Bacteria</taxon>
        <taxon>Pseudomonadati</taxon>
        <taxon>Bacteroidota</taxon>
        <taxon>Bacteroidia</taxon>
        <taxon>Marinilabiliales</taxon>
        <taxon>Prolixibacteraceae</taxon>
        <taxon>Mangrovibacterium</taxon>
    </lineage>
</organism>
<dbReference type="Proteomes" id="UP000283387">
    <property type="component" value="Unassembled WGS sequence"/>
</dbReference>
<dbReference type="OrthoDB" id="3521766at2"/>
<sequence length="521" mass="59375">MKTKRWSGRLATALATVLMMFASFTAFAQNDQPKSILDQNISIVAEKEPLSNVIQRICEIFNLDYSYNSKLVEGKEVSLNISNVPIRELLRKLMKDYYLIFEIEDNILVVRDYVPLKETLDYERKVKFQPGKNRFEFVNKRTKTVTVDFKSASNLIIIPVIINDSDTLNFILDTGVRFPIITELPFVDKLSLNYMQPVPIAGLGEGEGMTAYRSGNNTMKIGSGLVSFNQEVHMVIDEDFQISQILGIPVHGLIGFDLLKDFVVEIDYDNHKLTLTKPEYYRDRVVNRDIVMPIHFEHNKPYVRTTIVTDKNEYVPVKLLVDTGASDAIWLSTKSDDRINLPENHIETFLGRGLNGDLFGQKGRIGGIWVGPLILYEPIVSFPEAELVDQIITDDRNGTLGAEILRRFYVTIDYPNNQIKLRPTSKVKDEFNYNMSGLEISNPFPGMPVFTIDMVREGSPAERAGLQENDQILSLNHANHKSLSLNDINLILMSKEDRKIDMTVLRDGAEIETTFYLEKVF</sequence>
<proteinExistence type="predicted"/>
<evidence type="ECO:0000313" key="4">
    <source>
        <dbReference type="Proteomes" id="UP000283387"/>
    </source>
</evidence>
<dbReference type="RefSeq" id="WP_120273459.1">
    <property type="nucleotide sequence ID" value="NZ_RAPN01000001.1"/>
</dbReference>
<dbReference type="Pfam" id="PF17820">
    <property type="entry name" value="PDZ_6"/>
    <property type="match status" value="1"/>
</dbReference>
<name>A0A419W9T9_9BACT</name>
<keyword evidence="1" id="KW-0732">Signal</keyword>
<dbReference type="Gene3D" id="2.40.70.10">
    <property type="entry name" value="Acid Proteases"/>
    <property type="match status" value="2"/>
</dbReference>
<gene>
    <name evidence="3" type="ORF">BC643_2597</name>
</gene>
<keyword evidence="3" id="KW-0378">Hydrolase</keyword>
<dbReference type="InterPro" id="IPR021109">
    <property type="entry name" value="Peptidase_aspartic_dom_sf"/>
</dbReference>
<feature type="domain" description="PDZ" evidence="2">
    <location>
        <begin position="418"/>
        <end position="492"/>
    </location>
</feature>
<comment type="caution">
    <text evidence="3">The sequence shown here is derived from an EMBL/GenBank/DDBJ whole genome shotgun (WGS) entry which is preliminary data.</text>
</comment>
<dbReference type="EMBL" id="RAPN01000001">
    <property type="protein sequence ID" value="RKD92227.1"/>
    <property type="molecule type" value="Genomic_DNA"/>
</dbReference>
<feature type="chain" id="PRO_5019112559" evidence="1">
    <location>
        <begin position="29"/>
        <end position="521"/>
    </location>
</feature>
<dbReference type="SUPFAM" id="SSF50156">
    <property type="entry name" value="PDZ domain-like"/>
    <property type="match status" value="1"/>
</dbReference>